<evidence type="ECO:0000313" key="7">
    <source>
        <dbReference type="EMBL" id="EFH96318.1"/>
    </source>
</evidence>
<feature type="transmembrane region" description="Helical" evidence="6">
    <location>
        <begin position="282"/>
        <end position="303"/>
    </location>
</feature>
<evidence type="ECO:0000256" key="5">
    <source>
        <dbReference type="ARBA" id="ARBA00023136"/>
    </source>
</evidence>
<sequence length="412" mass="46635">MRLNKFIGDSFLMILSSGIAQVILIITTPIITRLYSPTEFGEFTIFSNIAMILIPIINARYDLLIVNTKNDRSANILSQISFLISLLILLILIPIFAISAWLYPNFILDFIFIIIMLFLVSLTNIFTNYLNKERKYKVLSLINVFRAGSMALLQIIFGLLALGSLGLIIGFSLSYIAGITLGYKTFKKHFNIVRDKEETKALFLENKNQLVYSTPSILLNSLSFSVVVFFIGILYTNTEVGIYGMAIRVLGIPVTIISLGLSKIFMQQANDYYIEYGNFRNLLLKFSSILVIVSIILYVPLYLFSEELVNILLGHSWVDAITVIKIVIPLFVIRLIVSTVSLSVIVLQKQQLELILQALFLIGTTATFVISKMLNLTFLNFVSINTVVLIVSYMIFFIALYYFAKNKQFKNS</sequence>
<evidence type="ECO:0000256" key="6">
    <source>
        <dbReference type="SAM" id="Phobius"/>
    </source>
</evidence>
<feature type="transmembrane region" description="Helical" evidence="6">
    <location>
        <begin position="12"/>
        <end position="31"/>
    </location>
</feature>
<dbReference type="HOGENOM" id="CLU_037830_2_0_9"/>
<dbReference type="Proteomes" id="UP000003455">
    <property type="component" value="Chromosome"/>
</dbReference>
<feature type="transmembrane region" description="Helical" evidence="6">
    <location>
        <begin position="217"/>
        <end position="235"/>
    </location>
</feature>
<dbReference type="RefSeq" id="WP_001238813.1">
    <property type="nucleotide sequence ID" value="NZ_CM000952.1"/>
</dbReference>
<organism evidence="7">
    <name type="scientific">Staphylococcus aureus subsp. aureus MN8</name>
    <dbReference type="NCBI Taxonomy" id="548470"/>
    <lineage>
        <taxon>Bacteria</taxon>
        <taxon>Bacillati</taxon>
        <taxon>Bacillota</taxon>
        <taxon>Bacilli</taxon>
        <taxon>Bacillales</taxon>
        <taxon>Staphylococcaceae</taxon>
        <taxon>Staphylococcus</taxon>
    </lineage>
</organism>
<keyword evidence="2" id="KW-1003">Cell membrane</keyword>
<name>A0A0E1XC17_STAAU</name>
<dbReference type="EMBL" id="ACJA02000001">
    <property type="protein sequence ID" value="EFH96318.1"/>
    <property type="molecule type" value="Genomic_DNA"/>
</dbReference>
<comment type="subcellular location">
    <subcellularLocation>
        <location evidence="1">Cell membrane</location>
        <topology evidence="1">Multi-pass membrane protein</topology>
    </subcellularLocation>
</comment>
<dbReference type="GO" id="GO:0005886">
    <property type="term" value="C:plasma membrane"/>
    <property type="evidence" value="ECO:0007669"/>
    <property type="project" value="UniProtKB-SubCell"/>
</dbReference>
<dbReference type="PANTHER" id="PTHR30250:SF11">
    <property type="entry name" value="O-ANTIGEN TRANSPORTER-RELATED"/>
    <property type="match status" value="1"/>
</dbReference>
<comment type="caution">
    <text evidence="7">The sequence shown here is derived from an EMBL/GenBank/DDBJ whole genome shotgun (WGS) entry which is preliminary data.</text>
</comment>
<gene>
    <name evidence="7" type="ORF">HMPREF0769_10320</name>
</gene>
<evidence type="ECO:0000256" key="2">
    <source>
        <dbReference type="ARBA" id="ARBA00022475"/>
    </source>
</evidence>
<feature type="transmembrane region" description="Helical" evidence="6">
    <location>
        <begin position="138"/>
        <end position="161"/>
    </location>
</feature>
<reference evidence="7" key="1">
    <citation type="submission" date="2010-05" db="EMBL/GenBank/DDBJ databases">
        <authorList>
            <person name="Muzny D."/>
            <person name="Qin X."/>
            <person name="Buhay C."/>
            <person name="Dugan-Rocha S."/>
            <person name="Ding Y."/>
            <person name="Chen G."/>
            <person name="Hawes A."/>
            <person name="Holder M."/>
            <person name="Jhangiani S."/>
            <person name="Johnson A."/>
            <person name="Khan Z."/>
            <person name="Li Z."/>
            <person name="Liu W."/>
            <person name="Liu X."/>
            <person name="Perez L."/>
            <person name="Shen H."/>
            <person name="Wang Q."/>
            <person name="Watt J."/>
            <person name="Xi L."/>
            <person name="Xin Y."/>
            <person name="Zhou J."/>
            <person name="Deng J."/>
            <person name="Jiang H."/>
            <person name="Liu Y."/>
            <person name="Qu J."/>
            <person name="Song X.-Z."/>
            <person name="Zhang L."/>
            <person name="Villasana D."/>
            <person name="Johnson A."/>
            <person name="Liu J."/>
            <person name="Liyanage D."/>
            <person name="Lorensuhewa L."/>
            <person name="Robinson T."/>
            <person name="Song A."/>
            <person name="Song B.-B."/>
            <person name="Dinh H."/>
            <person name="Thornton R."/>
            <person name="Coyle M."/>
            <person name="Francisco L."/>
            <person name="Jackson L."/>
            <person name="Javaid M."/>
            <person name="Korchina V."/>
            <person name="Kovar C."/>
            <person name="Mata R."/>
            <person name="Mathew T."/>
            <person name="Ngo R."/>
            <person name="Nguyen L."/>
            <person name="Nguyen N."/>
            <person name="Okwuonu G."/>
            <person name="Ongeri F."/>
            <person name="Pham C."/>
            <person name="Simmons D."/>
            <person name="Wilczek-Boney K."/>
            <person name="Hale W."/>
            <person name="Jakkamsetti A."/>
            <person name="Pham P."/>
            <person name="Ruth R."/>
            <person name="San Lucas F."/>
            <person name="Warren J."/>
            <person name="Zhang J."/>
            <person name="Zhao Z."/>
            <person name="Zhou C."/>
            <person name="Zhu D."/>
            <person name="Lee S."/>
            <person name="Bess C."/>
            <person name="Blankenburg K."/>
            <person name="Forbes L."/>
            <person name="Fu Q."/>
            <person name="Gubbala S."/>
            <person name="Hirani K."/>
            <person name="Jayaseelan J.C."/>
            <person name="Lara F."/>
            <person name="Munidasa M."/>
            <person name="Palculict T."/>
            <person name="Patil S."/>
            <person name="Pu L.-L."/>
            <person name="Saada N."/>
            <person name="Tang L."/>
            <person name="Weissenberger G."/>
            <person name="Zhu Y."/>
            <person name="Hemphill L."/>
            <person name="Shang Y."/>
            <person name="Youmans B."/>
            <person name="Ayvaz T."/>
            <person name="Ross M."/>
            <person name="Santibanez J."/>
            <person name="Aqrawi P."/>
            <person name="Gross S."/>
            <person name="Joshi V."/>
            <person name="Fowler G."/>
            <person name="Nazareth L."/>
            <person name="Reid J."/>
            <person name="Worley K."/>
            <person name="Petrosino J."/>
            <person name="Highlander S."/>
            <person name="Gibbs R."/>
        </authorList>
    </citation>
    <scope>NUCLEOTIDE SEQUENCE [LARGE SCALE GENOMIC DNA]</scope>
    <source>
        <strain evidence="7">MN8</strain>
    </source>
</reference>
<protein>
    <submittedName>
        <fullName evidence="7">Polysaccharide biosynthesis protein</fullName>
    </submittedName>
</protein>
<proteinExistence type="predicted"/>
<keyword evidence="3 6" id="KW-0812">Transmembrane</keyword>
<feature type="transmembrane region" description="Helical" evidence="6">
    <location>
        <begin position="43"/>
        <end position="61"/>
    </location>
</feature>
<accession>A0A0E1XC17</accession>
<feature type="transmembrane region" description="Helical" evidence="6">
    <location>
        <begin position="323"/>
        <end position="347"/>
    </location>
</feature>
<feature type="transmembrane region" description="Helical" evidence="6">
    <location>
        <begin position="354"/>
        <end position="374"/>
    </location>
</feature>
<keyword evidence="4 6" id="KW-1133">Transmembrane helix</keyword>
<feature type="transmembrane region" description="Helical" evidence="6">
    <location>
        <begin position="380"/>
        <end position="404"/>
    </location>
</feature>
<feature type="transmembrane region" description="Helical" evidence="6">
    <location>
        <begin position="167"/>
        <end position="186"/>
    </location>
</feature>
<feature type="transmembrane region" description="Helical" evidence="6">
    <location>
        <begin position="107"/>
        <end position="126"/>
    </location>
</feature>
<keyword evidence="5 6" id="KW-0472">Membrane</keyword>
<feature type="transmembrane region" description="Helical" evidence="6">
    <location>
        <begin position="82"/>
        <end position="101"/>
    </location>
</feature>
<evidence type="ECO:0000256" key="1">
    <source>
        <dbReference type="ARBA" id="ARBA00004651"/>
    </source>
</evidence>
<dbReference type="Pfam" id="PF13440">
    <property type="entry name" value="Polysacc_synt_3"/>
    <property type="match status" value="1"/>
</dbReference>
<dbReference type="InterPro" id="IPR050833">
    <property type="entry name" value="Poly_Biosynth_Transport"/>
</dbReference>
<dbReference type="AlphaFoldDB" id="A0A0E1XC17"/>
<evidence type="ECO:0000256" key="4">
    <source>
        <dbReference type="ARBA" id="ARBA00022989"/>
    </source>
</evidence>
<dbReference type="PANTHER" id="PTHR30250">
    <property type="entry name" value="PST FAMILY PREDICTED COLANIC ACID TRANSPORTER"/>
    <property type="match status" value="1"/>
</dbReference>
<feature type="transmembrane region" description="Helical" evidence="6">
    <location>
        <begin position="241"/>
        <end position="261"/>
    </location>
</feature>
<evidence type="ECO:0000256" key="3">
    <source>
        <dbReference type="ARBA" id="ARBA00022692"/>
    </source>
</evidence>